<evidence type="ECO:0000256" key="1">
    <source>
        <dbReference type="SAM" id="Phobius"/>
    </source>
</evidence>
<feature type="transmembrane region" description="Helical" evidence="1">
    <location>
        <begin position="21"/>
        <end position="44"/>
    </location>
</feature>
<reference evidence="2 3" key="1">
    <citation type="submission" date="2020-12" db="EMBL/GenBank/DDBJ databases">
        <title>Sphingomonas sp.</title>
        <authorList>
            <person name="Kim M.K."/>
        </authorList>
    </citation>
    <scope>NUCLEOTIDE SEQUENCE [LARGE SCALE GENOMIC DNA]</scope>
    <source>
        <strain evidence="2 3">BT552</strain>
    </source>
</reference>
<feature type="transmembrane region" description="Helical" evidence="1">
    <location>
        <begin position="50"/>
        <end position="72"/>
    </location>
</feature>
<accession>A0ABS2D996</accession>
<feature type="transmembrane region" description="Helical" evidence="1">
    <location>
        <begin position="188"/>
        <end position="212"/>
    </location>
</feature>
<feature type="transmembrane region" description="Helical" evidence="1">
    <location>
        <begin position="93"/>
        <end position="121"/>
    </location>
</feature>
<protein>
    <recommendedName>
        <fullName evidence="4">Glycerophosphoryl diester phosphodiesterase membrane domain-containing protein</fullName>
    </recommendedName>
</protein>
<feature type="transmembrane region" description="Helical" evidence="1">
    <location>
        <begin position="141"/>
        <end position="167"/>
    </location>
</feature>
<feature type="transmembrane region" description="Helical" evidence="1">
    <location>
        <begin position="218"/>
        <end position="250"/>
    </location>
</feature>
<dbReference type="EMBL" id="JAFEMC010000004">
    <property type="protein sequence ID" value="MBM6577512.1"/>
    <property type="molecule type" value="Genomic_DNA"/>
</dbReference>
<evidence type="ECO:0000313" key="3">
    <source>
        <dbReference type="Proteomes" id="UP000763641"/>
    </source>
</evidence>
<keyword evidence="1" id="KW-0472">Membrane</keyword>
<sequence length="265" mass="27528">MVSMGNVWDRTVEVLRGRASILASIAGIGILLPSVLRDLIGLVAPTSSGLYALIGLLALVATVWAQLAMLAVATDPATDRAEASRLALSRLGVALGVVILLGLAFALLFIPAVIALAQSGVDYSTGAIDPTTIPAGLRSFLTIYFLLFFAAAFWLGARLLLLNAVILRERLGLGAIMRSVRLTRGATWRIIGVMLLFVILLLVCAGAVQVVIGLMLRLLLGAGSIATVAFLASLVASIVTTAFSVVAAAFTAQLYVAAREGQDGA</sequence>
<gene>
    <name evidence="2" type="ORF">ILT43_14110</name>
</gene>
<dbReference type="RefSeq" id="WP_204199617.1">
    <property type="nucleotide sequence ID" value="NZ_JAFEMC010000004.1"/>
</dbReference>
<name>A0ABS2D996_9SPHN</name>
<keyword evidence="1" id="KW-0812">Transmembrane</keyword>
<keyword evidence="1" id="KW-1133">Transmembrane helix</keyword>
<evidence type="ECO:0008006" key="4">
    <source>
        <dbReference type="Google" id="ProtNLM"/>
    </source>
</evidence>
<proteinExistence type="predicted"/>
<comment type="caution">
    <text evidence="2">The sequence shown here is derived from an EMBL/GenBank/DDBJ whole genome shotgun (WGS) entry which is preliminary data.</text>
</comment>
<evidence type="ECO:0000313" key="2">
    <source>
        <dbReference type="EMBL" id="MBM6577512.1"/>
    </source>
</evidence>
<keyword evidence="3" id="KW-1185">Reference proteome</keyword>
<dbReference type="Proteomes" id="UP000763641">
    <property type="component" value="Unassembled WGS sequence"/>
</dbReference>
<organism evidence="2 3">
    <name type="scientific">Sphingomonas longa</name>
    <dbReference type="NCBI Taxonomy" id="2778730"/>
    <lineage>
        <taxon>Bacteria</taxon>
        <taxon>Pseudomonadati</taxon>
        <taxon>Pseudomonadota</taxon>
        <taxon>Alphaproteobacteria</taxon>
        <taxon>Sphingomonadales</taxon>
        <taxon>Sphingomonadaceae</taxon>
        <taxon>Sphingomonas</taxon>
    </lineage>
</organism>